<evidence type="ECO:0000313" key="2">
    <source>
        <dbReference type="EMBL" id="GKU97578.1"/>
    </source>
</evidence>
<dbReference type="InterPro" id="IPR000073">
    <property type="entry name" value="AB_hydrolase_1"/>
</dbReference>
<evidence type="ECO:0000259" key="1">
    <source>
        <dbReference type="Pfam" id="PF12697"/>
    </source>
</evidence>
<protein>
    <recommendedName>
        <fullName evidence="1">AB hydrolase-1 domain-containing protein</fullName>
    </recommendedName>
</protein>
<sequence length="159" mass="17871">MAALLSFRPTCLHQSTPKMTIQPFAVLKDAQKMRVPYELKEGQSRLFHKLPSGLDMEVIVQRAPKEKDPDEQNQPLVFVHGSYHAAWCWAEHWLPFFSVSGFDCYAISLLGQGESDSPTGSVAGSLQVKIFFHSLIKLSFFHSCTVNNAICFPSFTSNF</sequence>
<dbReference type="EMBL" id="BPVZ01000011">
    <property type="protein sequence ID" value="GKU97578.1"/>
    <property type="molecule type" value="Genomic_DNA"/>
</dbReference>
<dbReference type="InterPro" id="IPR029058">
    <property type="entry name" value="AB_hydrolase_fold"/>
</dbReference>
<evidence type="ECO:0000313" key="3">
    <source>
        <dbReference type="Proteomes" id="UP001054252"/>
    </source>
</evidence>
<gene>
    <name evidence="2" type="ORF">SLEP1_g10712</name>
</gene>
<proteinExistence type="predicted"/>
<organism evidence="2 3">
    <name type="scientific">Rubroshorea leprosula</name>
    <dbReference type="NCBI Taxonomy" id="152421"/>
    <lineage>
        <taxon>Eukaryota</taxon>
        <taxon>Viridiplantae</taxon>
        <taxon>Streptophyta</taxon>
        <taxon>Embryophyta</taxon>
        <taxon>Tracheophyta</taxon>
        <taxon>Spermatophyta</taxon>
        <taxon>Magnoliopsida</taxon>
        <taxon>eudicotyledons</taxon>
        <taxon>Gunneridae</taxon>
        <taxon>Pentapetalae</taxon>
        <taxon>rosids</taxon>
        <taxon>malvids</taxon>
        <taxon>Malvales</taxon>
        <taxon>Dipterocarpaceae</taxon>
        <taxon>Rubroshorea</taxon>
    </lineage>
</organism>
<dbReference type="Pfam" id="PF12697">
    <property type="entry name" value="Abhydrolase_6"/>
    <property type="match status" value="1"/>
</dbReference>
<dbReference type="SUPFAM" id="SSF53474">
    <property type="entry name" value="alpha/beta-Hydrolases"/>
    <property type="match status" value="1"/>
</dbReference>
<accession>A0AAV5I8X7</accession>
<dbReference type="AlphaFoldDB" id="A0AAV5I8X7"/>
<name>A0AAV5I8X7_9ROSI</name>
<reference evidence="2 3" key="1">
    <citation type="journal article" date="2021" name="Commun. Biol.">
        <title>The genome of Shorea leprosula (Dipterocarpaceae) highlights the ecological relevance of drought in aseasonal tropical rainforests.</title>
        <authorList>
            <person name="Ng K.K.S."/>
            <person name="Kobayashi M.J."/>
            <person name="Fawcett J.A."/>
            <person name="Hatakeyama M."/>
            <person name="Paape T."/>
            <person name="Ng C.H."/>
            <person name="Ang C.C."/>
            <person name="Tnah L.H."/>
            <person name="Lee C.T."/>
            <person name="Nishiyama T."/>
            <person name="Sese J."/>
            <person name="O'Brien M.J."/>
            <person name="Copetti D."/>
            <person name="Mohd Noor M.I."/>
            <person name="Ong R.C."/>
            <person name="Putra M."/>
            <person name="Sireger I.Z."/>
            <person name="Indrioko S."/>
            <person name="Kosugi Y."/>
            <person name="Izuno A."/>
            <person name="Isagi Y."/>
            <person name="Lee S.L."/>
            <person name="Shimizu K.K."/>
        </authorList>
    </citation>
    <scope>NUCLEOTIDE SEQUENCE [LARGE SCALE GENOMIC DNA]</scope>
    <source>
        <strain evidence="2">214</strain>
    </source>
</reference>
<feature type="domain" description="AB hydrolase-1" evidence="1">
    <location>
        <begin position="76"/>
        <end position="123"/>
    </location>
</feature>
<dbReference type="Gene3D" id="3.40.50.1820">
    <property type="entry name" value="alpha/beta hydrolase"/>
    <property type="match status" value="1"/>
</dbReference>
<dbReference type="Proteomes" id="UP001054252">
    <property type="component" value="Unassembled WGS sequence"/>
</dbReference>
<keyword evidence="3" id="KW-1185">Reference proteome</keyword>
<comment type="caution">
    <text evidence="2">The sequence shown here is derived from an EMBL/GenBank/DDBJ whole genome shotgun (WGS) entry which is preliminary data.</text>
</comment>